<dbReference type="EMBL" id="CAADFG010000001">
    <property type="protein sequence ID" value="VFJ86390.1"/>
    <property type="molecule type" value="Genomic_DNA"/>
</dbReference>
<proteinExistence type="predicted"/>
<evidence type="ECO:0000313" key="4">
    <source>
        <dbReference type="EMBL" id="VFJ95485.1"/>
    </source>
</evidence>
<gene>
    <name evidence="2" type="ORF">BECKH772A_GA0070896_1000143</name>
    <name evidence="3" type="ORF">BECKH772B_GA0070898_1000135</name>
    <name evidence="4" type="ORF">BECKH772C_GA0070978_1000243</name>
</gene>
<organism evidence="2">
    <name type="scientific">Candidatus Kentrum eta</name>
    <dbReference type="NCBI Taxonomy" id="2126337"/>
    <lineage>
        <taxon>Bacteria</taxon>
        <taxon>Pseudomonadati</taxon>
        <taxon>Pseudomonadota</taxon>
        <taxon>Gammaproteobacteria</taxon>
        <taxon>Candidatus Kentrum</taxon>
    </lineage>
</organism>
<dbReference type="EMBL" id="CAADFJ010000002">
    <property type="protein sequence ID" value="VFJ95485.1"/>
    <property type="molecule type" value="Genomic_DNA"/>
</dbReference>
<dbReference type="PANTHER" id="PTHR34613:SF1">
    <property type="entry name" value="SLL6017 PROTEIN"/>
    <property type="match status" value="1"/>
</dbReference>
<dbReference type="AlphaFoldDB" id="A0A450U5D7"/>
<evidence type="ECO:0000313" key="3">
    <source>
        <dbReference type="EMBL" id="VFJ88263.1"/>
    </source>
</evidence>
<evidence type="ECO:0000313" key="2">
    <source>
        <dbReference type="EMBL" id="VFJ86390.1"/>
    </source>
</evidence>
<accession>A0A450U5D7</accession>
<dbReference type="EMBL" id="CAADFI010000001">
    <property type="protein sequence ID" value="VFJ88263.1"/>
    <property type="molecule type" value="Genomic_DNA"/>
</dbReference>
<reference evidence="2" key="1">
    <citation type="submission" date="2019-02" db="EMBL/GenBank/DDBJ databases">
        <authorList>
            <person name="Gruber-Vodicka R. H."/>
            <person name="Seah K. B. B."/>
        </authorList>
    </citation>
    <scope>NUCLEOTIDE SEQUENCE</scope>
    <source>
        <strain evidence="4">BECK_SA2B12</strain>
        <strain evidence="2">BECK_SA2B15</strain>
        <strain evidence="3">BECK_SA2B20</strain>
    </source>
</reference>
<keyword evidence="1" id="KW-0175">Coiled coil</keyword>
<evidence type="ECO:0008006" key="5">
    <source>
        <dbReference type="Google" id="ProtNLM"/>
    </source>
</evidence>
<sequence length="287" mass="33054">MAEKDIVSKETIRRLAVDLATYLLELPIEPDSVEVLPTEHQRVEDRRADLVVKLRDISGEGFLLHMEIQNNNDSTMPIRMMRYMTDILLAHPGLPLRQYLIYIGSEPLTMPDRVDGPGFHYRYGLLDMRTLDCRHLLEKDTPDALVLAILCDFGDHDPQAVVNHIYARLRALLGNRPKQFREYLYILHLLSTNRNLEKQIEEAQKMLTRIDVERMPFYQLGMEKGMAQGMELGHGKGEAAFLTRLLDYKFGALAPEIRRRVENARPEELAAWGQKVLSATTLDEVFL</sequence>
<name>A0A450U5D7_9GAMM</name>
<dbReference type="PANTHER" id="PTHR34613">
    <property type="entry name" value="SLL0800 PROTEIN"/>
    <property type="match status" value="1"/>
</dbReference>
<protein>
    <recommendedName>
        <fullName evidence="5">DUF4351 domain-containing protein</fullName>
    </recommendedName>
</protein>
<feature type="coiled-coil region" evidence="1">
    <location>
        <begin position="186"/>
        <end position="213"/>
    </location>
</feature>
<evidence type="ECO:0000256" key="1">
    <source>
        <dbReference type="SAM" id="Coils"/>
    </source>
</evidence>